<evidence type="ECO:0000256" key="3">
    <source>
        <dbReference type="ARBA" id="ARBA00022692"/>
    </source>
</evidence>
<comment type="subcellular location">
    <subcellularLocation>
        <location evidence="1">Cell membrane</location>
        <topology evidence="1">Multi-pass membrane protein</topology>
    </subcellularLocation>
</comment>
<sequence>MKRYAAGVALTAVLVLAVVARPADALGALRTALASPWFPVLLVGLYAVRPLLGWPISVLSALVGFQYGLVAGVPVALAGAVVTSLPAYAAGRYAPADGRLFGRFSDGSQRFFAATGDVRGLVAARFAPTPAEPVSAAAGAGDVSLRSFVAGTLVGELPWVVATVALGSGLDAFTMAATDVNPVVVAGGVLAAAVLLSPVAYRAWRRRA</sequence>
<keyword evidence="2" id="KW-1003">Cell membrane</keyword>
<gene>
    <name evidence="8" type="ORF">HHUB_2966</name>
</gene>
<accession>A0A0U5CZL9</accession>
<dbReference type="GO" id="GO:0005886">
    <property type="term" value="C:plasma membrane"/>
    <property type="evidence" value="ECO:0007669"/>
    <property type="project" value="UniProtKB-SubCell"/>
</dbReference>
<evidence type="ECO:0000313" key="9">
    <source>
        <dbReference type="Proteomes" id="UP000066737"/>
    </source>
</evidence>
<evidence type="ECO:0000256" key="1">
    <source>
        <dbReference type="ARBA" id="ARBA00004651"/>
    </source>
</evidence>
<evidence type="ECO:0000256" key="5">
    <source>
        <dbReference type="ARBA" id="ARBA00023136"/>
    </source>
</evidence>
<keyword evidence="5 6" id="KW-0472">Membrane</keyword>
<evidence type="ECO:0000256" key="4">
    <source>
        <dbReference type="ARBA" id="ARBA00022989"/>
    </source>
</evidence>
<keyword evidence="4 6" id="KW-1133">Transmembrane helix</keyword>
<feature type="domain" description="VTT" evidence="7">
    <location>
        <begin position="54"/>
        <end position="168"/>
    </location>
</feature>
<reference evidence="9" key="1">
    <citation type="journal article" date="2016" name="Environ. Microbiol.">
        <title>The complete genome of a viable archaeum isolated from 123-million-year-old rock salt.</title>
        <authorList>
            <person name="Jaakkola S.T."/>
            <person name="Pfeiffer F."/>
            <person name="Ravantti J.J."/>
            <person name="Guo Q."/>
            <person name="Liu Y."/>
            <person name="Chen X."/>
            <person name="Ma H."/>
            <person name="Yang C."/>
            <person name="Oksanen H.M."/>
            <person name="Bamford D.H."/>
        </authorList>
    </citation>
    <scope>NUCLEOTIDE SEQUENCE</scope>
    <source>
        <strain evidence="9">JI20-1</strain>
    </source>
</reference>
<dbReference type="EMBL" id="LN831302">
    <property type="protein sequence ID" value="CQH59395.1"/>
    <property type="molecule type" value="Genomic_DNA"/>
</dbReference>
<evidence type="ECO:0000313" key="8">
    <source>
        <dbReference type="EMBL" id="CQH59395.1"/>
    </source>
</evidence>
<dbReference type="KEGG" id="hhb:Hhub_2966"/>
<dbReference type="InterPro" id="IPR015414">
    <property type="entry name" value="TMEM64"/>
</dbReference>
<proteinExistence type="predicted"/>
<dbReference type="Pfam" id="PF09335">
    <property type="entry name" value="VTT_dom"/>
    <property type="match status" value="1"/>
</dbReference>
<dbReference type="PANTHER" id="PTHR12677:SF59">
    <property type="entry name" value="GOLGI APPARATUS MEMBRANE PROTEIN TVP38-RELATED"/>
    <property type="match status" value="1"/>
</dbReference>
<keyword evidence="3 6" id="KW-0812">Transmembrane</keyword>
<dbReference type="AlphaFoldDB" id="A0A0U5CZL9"/>
<dbReference type="RefSeq" id="WP_059057362.1">
    <property type="nucleotide sequence ID" value="NZ_CEML01000001.1"/>
</dbReference>
<organism evidence="8 9">
    <name type="scientific">Halobacterium hubeiense</name>
    <dbReference type="NCBI Taxonomy" id="1407499"/>
    <lineage>
        <taxon>Archaea</taxon>
        <taxon>Methanobacteriati</taxon>
        <taxon>Methanobacteriota</taxon>
        <taxon>Stenosarchaea group</taxon>
        <taxon>Halobacteria</taxon>
        <taxon>Halobacteriales</taxon>
        <taxon>Halobacteriaceae</taxon>
        <taxon>Halobacterium</taxon>
    </lineage>
</organism>
<feature type="transmembrane region" description="Helical" evidence="6">
    <location>
        <begin position="58"/>
        <end position="82"/>
    </location>
</feature>
<evidence type="ECO:0000256" key="2">
    <source>
        <dbReference type="ARBA" id="ARBA00022475"/>
    </source>
</evidence>
<dbReference type="PANTHER" id="PTHR12677">
    <property type="entry name" value="GOLGI APPARATUS MEMBRANE PROTEIN TVP38-RELATED"/>
    <property type="match status" value="1"/>
</dbReference>
<protein>
    <recommendedName>
        <fullName evidence="7">VTT domain-containing protein</fullName>
    </recommendedName>
</protein>
<dbReference type="InterPro" id="IPR032816">
    <property type="entry name" value="VTT_dom"/>
</dbReference>
<evidence type="ECO:0000256" key="6">
    <source>
        <dbReference type="SAM" id="Phobius"/>
    </source>
</evidence>
<name>A0A0U5CZL9_9EURY</name>
<dbReference type="STRING" id="1407499.HHUB_2966"/>
<dbReference type="Proteomes" id="UP000066737">
    <property type="component" value="Chromosome I"/>
</dbReference>
<evidence type="ECO:0000259" key="7">
    <source>
        <dbReference type="Pfam" id="PF09335"/>
    </source>
</evidence>
<keyword evidence="9" id="KW-1185">Reference proteome</keyword>
<feature type="transmembrane region" description="Helical" evidence="6">
    <location>
        <begin position="183"/>
        <end position="204"/>
    </location>
</feature>
<dbReference type="GeneID" id="26659592"/>
<dbReference type="OrthoDB" id="293407at2157"/>